<dbReference type="EMBL" id="PVSR01000035">
    <property type="protein sequence ID" value="PRW62336.1"/>
    <property type="molecule type" value="Genomic_DNA"/>
</dbReference>
<accession>A0A2T0GT94</accession>
<evidence type="ECO:0000256" key="1">
    <source>
        <dbReference type="PIRSR" id="PIRSR613078-2"/>
    </source>
</evidence>
<comment type="caution">
    <text evidence="3">The sequence shown here is derived from an EMBL/GenBank/DDBJ whole genome shotgun (WGS) entry which is preliminary data.</text>
</comment>
<dbReference type="Gene3D" id="3.40.50.1240">
    <property type="entry name" value="Phosphoglycerate mutase-like"/>
    <property type="match status" value="1"/>
</dbReference>
<dbReference type="InterPro" id="IPR029033">
    <property type="entry name" value="His_PPase_superfam"/>
</dbReference>
<dbReference type="Pfam" id="PF00300">
    <property type="entry name" value="His_Phos_1"/>
    <property type="match status" value="1"/>
</dbReference>
<dbReference type="Proteomes" id="UP000239352">
    <property type="component" value="Unassembled WGS sequence"/>
</dbReference>
<reference evidence="3 4" key="1">
    <citation type="submission" date="2018-03" db="EMBL/GenBank/DDBJ databases">
        <title>Actinopolyspora mortivallis from Sahara, screening for active biomolecules.</title>
        <authorList>
            <person name="Selama O."/>
            <person name="Wellington E.M.H."/>
            <person name="Hacene H."/>
        </authorList>
    </citation>
    <scope>NUCLEOTIDE SEQUENCE [LARGE SCALE GENOMIC DNA]</scope>
    <source>
        <strain evidence="3 4">M5A</strain>
    </source>
</reference>
<proteinExistence type="predicted"/>
<feature type="region of interest" description="Disordered" evidence="2">
    <location>
        <begin position="135"/>
        <end position="158"/>
    </location>
</feature>
<protein>
    <submittedName>
        <fullName evidence="3">Histidine phosphatase family protein</fullName>
    </submittedName>
</protein>
<dbReference type="SUPFAM" id="SSF53254">
    <property type="entry name" value="Phosphoglycerate mutase-like"/>
    <property type="match status" value="1"/>
</dbReference>
<dbReference type="CDD" id="cd07067">
    <property type="entry name" value="HP_PGM_like"/>
    <property type="match status" value="1"/>
</dbReference>
<name>A0A2T0GT94_ACTMO</name>
<dbReference type="STRING" id="1050202.GCA_000384035_01956"/>
<feature type="binding site" evidence="1">
    <location>
        <position position="53"/>
    </location>
    <ligand>
        <name>substrate</name>
    </ligand>
</feature>
<sequence>MVLRHAKSERNHPVDDHERPLAERGRREAPLAGRWLREHGHRVDLLRCSTALRARQTCEAVLAELETAPELVSDPRLYGADAATLLEVIHGLPEDTHTALLIAHNPGLSELVGALSGQEVELKTSAMAVLEQETPWSGTAPGHSVLVETVTPRPPTAP</sequence>
<feature type="region of interest" description="Disordered" evidence="2">
    <location>
        <begin position="1"/>
        <end position="25"/>
    </location>
</feature>
<evidence type="ECO:0000313" key="3">
    <source>
        <dbReference type="EMBL" id="PRW62336.1"/>
    </source>
</evidence>
<dbReference type="AlphaFoldDB" id="A0A2T0GT94"/>
<dbReference type="PANTHER" id="PTHR47623:SF1">
    <property type="entry name" value="OS09G0287300 PROTEIN"/>
    <property type="match status" value="1"/>
</dbReference>
<organism evidence="3 4">
    <name type="scientific">Actinopolyspora mortivallis</name>
    <dbReference type="NCBI Taxonomy" id="33906"/>
    <lineage>
        <taxon>Bacteria</taxon>
        <taxon>Bacillati</taxon>
        <taxon>Actinomycetota</taxon>
        <taxon>Actinomycetes</taxon>
        <taxon>Actinopolysporales</taxon>
        <taxon>Actinopolysporaceae</taxon>
        <taxon>Actinopolyspora</taxon>
    </lineage>
</organism>
<dbReference type="PANTHER" id="PTHR47623">
    <property type="entry name" value="OS09G0287300 PROTEIN"/>
    <property type="match status" value="1"/>
</dbReference>
<evidence type="ECO:0000313" key="4">
    <source>
        <dbReference type="Proteomes" id="UP000239352"/>
    </source>
</evidence>
<keyword evidence="4" id="KW-1185">Reference proteome</keyword>
<evidence type="ECO:0000256" key="2">
    <source>
        <dbReference type="SAM" id="MobiDB-lite"/>
    </source>
</evidence>
<dbReference type="InParanoid" id="A0A2T0GT94"/>
<gene>
    <name evidence="3" type="ORF">CEP50_16000</name>
</gene>
<dbReference type="InterPro" id="IPR013078">
    <property type="entry name" value="His_Pase_superF_clade-1"/>
</dbReference>